<reference evidence="1 2" key="1">
    <citation type="submission" date="2017-06" db="EMBL/GenBank/DDBJ databases">
        <title>Genome of Fusarium nygamai isolate CS10214.</title>
        <authorList>
            <person name="Gardiner D.M."/>
            <person name="Obanor F."/>
            <person name="Kazan K."/>
        </authorList>
    </citation>
    <scope>NUCLEOTIDE SEQUENCE [LARGE SCALE GENOMIC DNA]</scope>
    <source>
        <strain evidence="1 2">CS10214</strain>
    </source>
</reference>
<dbReference type="EMBL" id="MTQA01000139">
    <property type="protein sequence ID" value="PNP76774.1"/>
    <property type="molecule type" value="Genomic_DNA"/>
</dbReference>
<dbReference type="Proteomes" id="UP000236664">
    <property type="component" value="Unassembled WGS sequence"/>
</dbReference>
<evidence type="ECO:0008006" key="3">
    <source>
        <dbReference type="Google" id="ProtNLM"/>
    </source>
</evidence>
<protein>
    <recommendedName>
        <fullName evidence="3">NACHT-NTPase and P-loop NTPases N-terminal domain-containing protein</fullName>
    </recommendedName>
</protein>
<keyword evidence="2" id="KW-1185">Reference proteome</keyword>
<evidence type="ECO:0000313" key="2">
    <source>
        <dbReference type="Proteomes" id="UP000236664"/>
    </source>
</evidence>
<proteinExistence type="predicted"/>
<comment type="caution">
    <text evidence="1">The sequence shown here is derived from an EMBL/GenBank/DDBJ whole genome shotgun (WGS) entry which is preliminary data.</text>
</comment>
<dbReference type="OrthoDB" id="194358at2759"/>
<organism evidence="1 2">
    <name type="scientific">Gibberella nygamai</name>
    <name type="common">Bean root rot disease fungus</name>
    <name type="synonym">Fusarium nygamai</name>
    <dbReference type="NCBI Taxonomy" id="42673"/>
    <lineage>
        <taxon>Eukaryota</taxon>
        <taxon>Fungi</taxon>
        <taxon>Dikarya</taxon>
        <taxon>Ascomycota</taxon>
        <taxon>Pezizomycotina</taxon>
        <taxon>Sordariomycetes</taxon>
        <taxon>Hypocreomycetidae</taxon>
        <taxon>Hypocreales</taxon>
        <taxon>Nectriaceae</taxon>
        <taxon>Fusarium</taxon>
        <taxon>Fusarium fujikuroi species complex</taxon>
    </lineage>
</organism>
<gene>
    <name evidence="1" type="ORF">FNYG_09877</name>
</gene>
<dbReference type="STRING" id="42673.A0A2K0W3D0"/>
<accession>A0A2K0W3D0</accession>
<sequence length="125" mass="13568">MAEALGVVASAIAVIQISKEVIIACKFYIEALRSDAPTSLRTILIEVSTLKPVLENLEFISKCETFTATLQNRLAASDGPIEGCRAAMTALVKLFPKRSLQSRQKNTSKRQKLEAAFATLADQSP</sequence>
<name>A0A2K0W3D0_GIBNY</name>
<evidence type="ECO:0000313" key="1">
    <source>
        <dbReference type="EMBL" id="PNP76774.1"/>
    </source>
</evidence>
<dbReference type="AlphaFoldDB" id="A0A2K0W3D0"/>